<organism evidence="3 4">
    <name type="scientific">Streptomyces yangpuensis</name>
    <dbReference type="NCBI Taxonomy" id="1648182"/>
    <lineage>
        <taxon>Bacteria</taxon>
        <taxon>Bacillati</taxon>
        <taxon>Actinomycetota</taxon>
        <taxon>Actinomycetes</taxon>
        <taxon>Kitasatosporales</taxon>
        <taxon>Streptomycetaceae</taxon>
        <taxon>Streptomyces</taxon>
    </lineage>
</organism>
<dbReference type="Proteomes" id="UP001057738">
    <property type="component" value="Chromosome"/>
</dbReference>
<feature type="region of interest" description="Disordered" evidence="2">
    <location>
        <begin position="1"/>
        <end position="73"/>
    </location>
</feature>
<evidence type="ECO:0000256" key="1">
    <source>
        <dbReference type="SAM" id="Coils"/>
    </source>
</evidence>
<accession>A0ABY5Q4A0</accession>
<protein>
    <recommendedName>
        <fullName evidence="5">Amino acid ABC transporter permease</fullName>
    </recommendedName>
</protein>
<reference evidence="3" key="1">
    <citation type="submission" date="2022-08" db="EMBL/GenBank/DDBJ databases">
        <authorList>
            <person name="Tian L."/>
        </authorList>
    </citation>
    <scope>NUCLEOTIDE SEQUENCE</scope>
    <source>
        <strain evidence="3">CM253</strain>
    </source>
</reference>
<feature type="compositionally biased region" description="Gly residues" evidence="2">
    <location>
        <begin position="30"/>
        <end position="39"/>
    </location>
</feature>
<dbReference type="GeneID" id="95577952"/>
<sequence>MSYSERWQELFGPADDGPVMRLASTAPDPGTGGGGGGTGNLQHTKGPWTSASGTAGDLRTTTETSRAALGPGHEGVKAGAAGLSSVAALESVLTSWEERLRSVRDECEQLKGTLLKVAKEMGETDAAVDASFKGVDGGSKADEKR</sequence>
<evidence type="ECO:0000313" key="4">
    <source>
        <dbReference type="Proteomes" id="UP001057738"/>
    </source>
</evidence>
<evidence type="ECO:0000256" key="2">
    <source>
        <dbReference type="SAM" id="MobiDB-lite"/>
    </source>
</evidence>
<evidence type="ECO:0008006" key="5">
    <source>
        <dbReference type="Google" id="ProtNLM"/>
    </source>
</evidence>
<evidence type="ECO:0000313" key="3">
    <source>
        <dbReference type="EMBL" id="UUY51266.1"/>
    </source>
</evidence>
<proteinExistence type="predicted"/>
<name>A0ABY5Q4A0_9ACTN</name>
<gene>
    <name evidence="3" type="ORF">NRK68_30980</name>
</gene>
<keyword evidence="4" id="KW-1185">Reference proteome</keyword>
<keyword evidence="1" id="KW-0175">Coiled coil</keyword>
<dbReference type="EMBL" id="CP102514">
    <property type="protein sequence ID" value="UUY51266.1"/>
    <property type="molecule type" value="Genomic_DNA"/>
</dbReference>
<feature type="coiled-coil region" evidence="1">
    <location>
        <begin position="86"/>
        <end position="113"/>
    </location>
</feature>
<feature type="compositionally biased region" description="Polar residues" evidence="2">
    <location>
        <begin position="40"/>
        <end position="65"/>
    </location>
</feature>
<dbReference type="RefSeq" id="WP_183064480.1">
    <property type="nucleotide sequence ID" value="NZ_CP102514.1"/>
</dbReference>